<evidence type="ECO:0000313" key="1">
    <source>
        <dbReference type="EMBL" id="SEP65060.1"/>
    </source>
</evidence>
<organism evidence="1 2">
    <name type="scientific">Pseudomonas lutea</name>
    <dbReference type="NCBI Taxonomy" id="243924"/>
    <lineage>
        <taxon>Bacteria</taxon>
        <taxon>Pseudomonadati</taxon>
        <taxon>Pseudomonadota</taxon>
        <taxon>Gammaproteobacteria</taxon>
        <taxon>Pseudomonadales</taxon>
        <taxon>Pseudomonadaceae</taxon>
        <taxon>Pseudomonas</taxon>
    </lineage>
</organism>
<dbReference type="Proteomes" id="UP000183210">
    <property type="component" value="Unassembled WGS sequence"/>
</dbReference>
<proteinExistence type="predicted"/>
<name>A0A9X8QHN8_9PSED</name>
<gene>
    <name evidence="1" type="ORF">SAMN05216409_101402</name>
</gene>
<sequence length="30" mass="3383">MRHYVASPSACRDGILIFLGRHKGSINRVK</sequence>
<reference evidence="1 2" key="1">
    <citation type="submission" date="2016-10" db="EMBL/GenBank/DDBJ databases">
        <authorList>
            <person name="Varghese N."/>
            <person name="Submissions S."/>
        </authorList>
    </citation>
    <scope>NUCLEOTIDE SEQUENCE [LARGE SCALE GENOMIC DNA]</scope>
    <source>
        <strain evidence="1 2">LMG 21974</strain>
    </source>
</reference>
<accession>A0A9X8QHN8</accession>
<evidence type="ECO:0000313" key="2">
    <source>
        <dbReference type="Proteomes" id="UP000183210"/>
    </source>
</evidence>
<dbReference type="AlphaFoldDB" id="A0A9X8QHN8"/>
<dbReference type="EMBL" id="FOEV01000001">
    <property type="protein sequence ID" value="SEP65060.1"/>
    <property type="molecule type" value="Genomic_DNA"/>
</dbReference>
<comment type="caution">
    <text evidence="1">The sequence shown here is derived from an EMBL/GenBank/DDBJ whole genome shotgun (WGS) entry which is preliminary data.</text>
</comment>
<protein>
    <submittedName>
        <fullName evidence="1">Uncharacterized protein</fullName>
    </submittedName>
</protein>